<proteinExistence type="predicted"/>
<name>A0A504J5M0_9FLAO</name>
<reference evidence="1 2" key="1">
    <citation type="submission" date="2019-06" db="EMBL/GenBank/DDBJ databases">
        <authorList>
            <person name="Meng X."/>
        </authorList>
    </citation>
    <scope>NUCLEOTIDE SEQUENCE [LARGE SCALE GENOMIC DNA]</scope>
    <source>
        <strain evidence="1 2">M625</strain>
    </source>
</reference>
<sequence>MRLTFIILLFFTVSTLFSQESKQDNICPIEIVKMAVELDSIELLKTAYSSRMIDKISSAEEWEKGLKYWKTLDLENYFCEIDQKKSRAIFFYKGKQQEGKMRVIMEKSSWKFNER</sequence>
<evidence type="ECO:0000313" key="2">
    <source>
        <dbReference type="Proteomes" id="UP000315540"/>
    </source>
</evidence>
<gene>
    <name evidence="1" type="ORF">FHK87_21030</name>
</gene>
<comment type="caution">
    <text evidence="1">The sequence shown here is derived from an EMBL/GenBank/DDBJ whole genome shotgun (WGS) entry which is preliminary data.</text>
</comment>
<keyword evidence="2" id="KW-1185">Reference proteome</keyword>
<dbReference type="RefSeq" id="WP_140596354.1">
    <property type="nucleotide sequence ID" value="NZ_VFWZ01000008.1"/>
</dbReference>
<dbReference type="Proteomes" id="UP000315540">
    <property type="component" value="Unassembled WGS sequence"/>
</dbReference>
<dbReference type="AlphaFoldDB" id="A0A504J5M0"/>
<accession>A0A504J5M0</accession>
<dbReference type="OrthoDB" id="1443494at2"/>
<evidence type="ECO:0000313" key="1">
    <source>
        <dbReference type="EMBL" id="TPN82913.1"/>
    </source>
</evidence>
<organism evidence="1 2">
    <name type="scientific">Aquimarina algicola</name>
    <dbReference type="NCBI Taxonomy" id="2589995"/>
    <lineage>
        <taxon>Bacteria</taxon>
        <taxon>Pseudomonadati</taxon>
        <taxon>Bacteroidota</taxon>
        <taxon>Flavobacteriia</taxon>
        <taxon>Flavobacteriales</taxon>
        <taxon>Flavobacteriaceae</taxon>
        <taxon>Aquimarina</taxon>
    </lineage>
</organism>
<protein>
    <submittedName>
        <fullName evidence="1">Uncharacterized protein</fullName>
    </submittedName>
</protein>
<dbReference type="EMBL" id="VFWZ01000008">
    <property type="protein sequence ID" value="TPN82913.1"/>
    <property type="molecule type" value="Genomic_DNA"/>
</dbReference>